<accession>A0ABT9ZJ98</accession>
<evidence type="ECO:0000256" key="4">
    <source>
        <dbReference type="ARBA" id="ARBA00023163"/>
    </source>
</evidence>
<reference evidence="6 7" key="1">
    <citation type="submission" date="2023-07" db="EMBL/GenBank/DDBJ databases">
        <title>Genomic Encyclopedia of Type Strains, Phase IV (KMG-IV): sequencing the most valuable type-strain genomes for metagenomic binning, comparative biology and taxonomic classification.</title>
        <authorList>
            <person name="Goeker M."/>
        </authorList>
    </citation>
    <scope>NUCLEOTIDE SEQUENCE [LARGE SCALE GENOMIC DNA]</scope>
    <source>
        <strain evidence="6 7">DSM 29005</strain>
    </source>
</reference>
<sequence length="253" mass="29163">MEYTVKQLAQLSGVSGRTLRYYDEIGLLKPARINSSGYRIYTETEVNLLQQILFYRELDVSLEEINEIIHDPCFDETVALRNHYNQLSQKRDRLDKILATIEKTISNLQGGLHMSVNEKFEGLKEKMIKENEAKYGKEIRETYGDDKVDKSNAKLMGMTEEAYQKMTATETEIRQLLKDAVSTNCGPSSDLGHRLAEKHKDWLMFTWSDYSKEAHAGLADMYVADERFSNYYDKEVEGGAKFLRDAIHSYVGK</sequence>
<keyword evidence="4" id="KW-0804">Transcription</keyword>
<evidence type="ECO:0000313" key="7">
    <source>
        <dbReference type="Proteomes" id="UP001234495"/>
    </source>
</evidence>
<dbReference type="Proteomes" id="UP001234495">
    <property type="component" value="Unassembled WGS sequence"/>
</dbReference>
<keyword evidence="3" id="KW-0010">Activator</keyword>
<feature type="domain" description="HTH merR-type" evidence="5">
    <location>
        <begin position="1"/>
        <end position="71"/>
    </location>
</feature>
<dbReference type="EMBL" id="JAUSUD010000020">
    <property type="protein sequence ID" value="MDQ0232349.1"/>
    <property type="molecule type" value="Genomic_DNA"/>
</dbReference>
<dbReference type="SUPFAM" id="SSF89082">
    <property type="entry name" value="Antibiotic binding domain of TipA-like multidrug resistance regulators"/>
    <property type="match status" value="1"/>
</dbReference>
<dbReference type="SUPFAM" id="SSF46955">
    <property type="entry name" value="Putative DNA-binding domain"/>
    <property type="match status" value="1"/>
</dbReference>
<dbReference type="SMART" id="SM00422">
    <property type="entry name" value="HTH_MERR"/>
    <property type="match status" value="1"/>
</dbReference>
<protein>
    <submittedName>
        <fullName evidence="6">DNA-binding transcriptional MerR regulator</fullName>
    </submittedName>
</protein>
<name>A0ABT9ZJ98_9BACI</name>
<keyword evidence="2 6" id="KW-0238">DNA-binding</keyword>
<gene>
    <name evidence="6" type="ORF">J2S19_003659</name>
</gene>
<comment type="caution">
    <text evidence="6">The sequence shown here is derived from an EMBL/GenBank/DDBJ whole genome shotgun (WGS) entry which is preliminary data.</text>
</comment>
<dbReference type="RefSeq" id="WP_307344352.1">
    <property type="nucleotide sequence ID" value="NZ_JAUSUD010000020.1"/>
</dbReference>
<dbReference type="CDD" id="cd01106">
    <property type="entry name" value="HTH_TipAL-Mta"/>
    <property type="match status" value="1"/>
</dbReference>
<dbReference type="Pfam" id="PF07739">
    <property type="entry name" value="TipAS"/>
    <property type="match status" value="1"/>
</dbReference>
<dbReference type="PANTHER" id="PTHR30204:SF90">
    <property type="entry name" value="HTH-TYPE TRANSCRIPTIONAL ACTIVATOR MTA"/>
    <property type="match status" value="1"/>
</dbReference>
<dbReference type="Gene3D" id="1.10.1660.10">
    <property type="match status" value="1"/>
</dbReference>
<evidence type="ECO:0000256" key="2">
    <source>
        <dbReference type="ARBA" id="ARBA00023125"/>
    </source>
</evidence>
<keyword evidence="1" id="KW-0805">Transcription regulation</keyword>
<dbReference type="InterPro" id="IPR012925">
    <property type="entry name" value="TipAS_dom"/>
</dbReference>
<dbReference type="InterPro" id="IPR036244">
    <property type="entry name" value="TipA-like_antibiotic-bd"/>
</dbReference>
<keyword evidence="7" id="KW-1185">Reference proteome</keyword>
<evidence type="ECO:0000259" key="5">
    <source>
        <dbReference type="PROSITE" id="PS50937"/>
    </source>
</evidence>
<dbReference type="Gene3D" id="1.10.490.50">
    <property type="entry name" value="Antibiotic binding domain of TipA-like multidrug resistance regulators"/>
    <property type="match status" value="1"/>
</dbReference>
<evidence type="ECO:0000313" key="6">
    <source>
        <dbReference type="EMBL" id="MDQ0232349.1"/>
    </source>
</evidence>
<dbReference type="Pfam" id="PF13411">
    <property type="entry name" value="MerR_1"/>
    <property type="match status" value="1"/>
</dbReference>
<organism evidence="6 7">
    <name type="scientific">Metabacillus malikii</name>
    <dbReference type="NCBI Taxonomy" id="1504265"/>
    <lineage>
        <taxon>Bacteria</taxon>
        <taxon>Bacillati</taxon>
        <taxon>Bacillota</taxon>
        <taxon>Bacilli</taxon>
        <taxon>Bacillales</taxon>
        <taxon>Bacillaceae</taxon>
        <taxon>Metabacillus</taxon>
    </lineage>
</organism>
<dbReference type="InterPro" id="IPR047057">
    <property type="entry name" value="MerR_fam"/>
</dbReference>
<dbReference type="PANTHER" id="PTHR30204">
    <property type="entry name" value="REDOX-CYCLING DRUG-SENSING TRANSCRIPTIONAL ACTIVATOR SOXR"/>
    <property type="match status" value="1"/>
</dbReference>
<evidence type="ECO:0000256" key="1">
    <source>
        <dbReference type="ARBA" id="ARBA00023015"/>
    </source>
</evidence>
<dbReference type="GO" id="GO:0003677">
    <property type="term" value="F:DNA binding"/>
    <property type="evidence" value="ECO:0007669"/>
    <property type="project" value="UniProtKB-KW"/>
</dbReference>
<dbReference type="InterPro" id="IPR009061">
    <property type="entry name" value="DNA-bd_dom_put_sf"/>
</dbReference>
<dbReference type="InterPro" id="IPR000551">
    <property type="entry name" value="MerR-type_HTH_dom"/>
</dbReference>
<dbReference type="PROSITE" id="PS50937">
    <property type="entry name" value="HTH_MERR_2"/>
    <property type="match status" value="1"/>
</dbReference>
<proteinExistence type="predicted"/>
<evidence type="ECO:0000256" key="3">
    <source>
        <dbReference type="ARBA" id="ARBA00023159"/>
    </source>
</evidence>